<keyword evidence="1" id="KW-0245">EGF-like domain</keyword>
<organism evidence="2">
    <name type="scientific">Magallana gigas</name>
    <name type="common">Pacific oyster</name>
    <name type="synonym">Crassostrea gigas</name>
    <dbReference type="NCBI Taxonomy" id="29159"/>
    <lineage>
        <taxon>Eukaryota</taxon>
        <taxon>Metazoa</taxon>
        <taxon>Spiralia</taxon>
        <taxon>Lophotrochozoa</taxon>
        <taxon>Mollusca</taxon>
        <taxon>Bivalvia</taxon>
        <taxon>Autobranchia</taxon>
        <taxon>Pteriomorphia</taxon>
        <taxon>Ostreida</taxon>
        <taxon>Ostreoidea</taxon>
        <taxon>Ostreidae</taxon>
        <taxon>Magallana</taxon>
    </lineage>
</organism>
<reference evidence="2" key="1">
    <citation type="journal article" date="2012" name="Nature">
        <title>The oyster genome reveals stress adaptation and complexity of shell formation.</title>
        <authorList>
            <person name="Zhang G."/>
            <person name="Fang X."/>
            <person name="Guo X."/>
            <person name="Li L."/>
            <person name="Luo R."/>
            <person name="Xu F."/>
            <person name="Yang P."/>
            <person name="Zhang L."/>
            <person name="Wang X."/>
            <person name="Qi H."/>
            <person name="Xiong Z."/>
            <person name="Que H."/>
            <person name="Xie Y."/>
            <person name="Holland P.W."/>
            <person name="Paps J."/>
            <person name="Zhu Y."/>
            <person name="Wu F."/>
            <person name="Chen Y."/>
            <person name="Wang J."/>
            <person name="Peng C."/>
            <person name="Meng J."/>
            <person name="Yang L."/>
            <person name="Liu J."/>
            <person name="Wen B."/>
            <person name="Zhang N."/>
            <person name="Huang Z."/>
            <person name="Zhu Q."/>
            <person name="Feng Y."/>
            <person name="Mount A."/>
            <person name="Hedgecock D."/>
            <person name="Xu Z."/>
            <person name="Liu Y."/>
            <person name="Domazet-Loso T."/>
            <person name="Du Y."/>
            <person name="Sun X."/>
            <person name="Zhang S."/>
            <person name="Liu B."/>
            <person name="Cheng P."/>
            <person name="Jiang X."/>
            <person name="Li J."/>
            <person name="Fan D."/>
            <person name="Wang W."/>
            <person name="Fu W."/>
            <person name="Wang T."/>
            <person name="Wang B."/>
            <person name="Zhang J."/>
            <person name="Peng Z."/>
            <person name="Li Y."/>
            <person name="Li N."/>
            <person name="Wang J."/>
            <person name="Chen M."/>
            <person name="He Y."/>
            <person name="Tan F."/>
            <person name="Song X."/>
            <person name="Zheng Q."/>
            <person name="Huang R."/>
            <person name="Yang H."/>
            <person name="Du X."/>
            <person name="Chen L."/>
            <person name="Yang M."/>
            <person name="Gaffney P.M."/>
            <person name="Wang S."/>
            <person name="Luo L."/>
            <person name="She Z."/>
            <person name="Ming Y."/>
            <person name="Huang W."/>
            <person name="Zhang S."/>
            <person name="Huang B."/>
            <person name="Zhang Y."/>
            <person name="Qu T."/>
            <person name="Ni P."/>
            <person name="Miao G."/>
            <person name="Wang J."/>
            <person name="Wang Q."/>
            <person name="Steinberg C.E."/>
            <person name="Wang H."/>
            <person name="Li N."/>
            <person name="Qian L."/>
            <person name="Zhang G."/>
            <person name="Li Y."/>
            <person name="Yang H."/>
            <person name="Liu X."/>
            <person name="Wang J."/>
            <person name="Yin Y."/>
            <person name="Wang J."/>
        </authorList>
    </citation>
    <scope>NUCLEOTIDE SEQUENCE [LARGE SCALE GENOMIC DNA]</scope>
    <source>
        <strain evidence="2">05x7-T-G4-1.051#20</strain>
    </source>
</reference>
<accession>K1PK17</accession>
<gene>
    <name evidence="2" type="ORF">CGI_10009257</name>
</gene>
<evidence type="ECO:0000313" key="2">
    <source>
        <dbReference type="EMBL" id="EKC19224.1"/>
    </source>
</evidence>
<dbReference type="Gene3D" id="2.10.25.10">
    <property type="entry name" value="Laminin"/>
    <property type="match status" value="1"/>
</dbReference>
<dbReference type="HOGENOM" id="CLU_1497674_0_0_1"/>
<dbReference type="PROSITE" id="PS50026">
    <property type="entry name" value="EGF_3"/>
    <property type="match status" value="1"/>
</dbReference>
<keyword evidence="1" id="KW-1015">Disulfide bond</keyword>
<evidence type="ECO:0000256" key="1">
    <source>
        <dbReference type="PROSITE-ProRule" id="PRU00076"/>
    </source>
</evidence>
<dbReference type="PROSITE" id="PS00022">
    <property type="entry name" value="EGF_1"/>
    <property type="match status" value="1"/>
</dbReference>
<dbReference type="PROSITE" id="PS01186">
    <property type="entry name" value="EGF_2"/>
    <property type="match status" value="1"/>
</dbReference>
<dbReference type="AlphaFoldDB" id="K1PK17"/>
<feature type="disulfide bond" evidence="1">
    <location>
        <begin position="139"/>
        <end position="148"/>
    </location>
</feature>
<dbReference type="InParanoid" id="K1PK17"/>
<dbReference type="SUPFAM" id="SSF57196">
    <property type="entry name" value="EGF/Laminin"/>
    <property type="match status" value="1"/>
</dbReference>
<dbReference type="InterPro" id="IPR000742">
    <property type="entry name" value="EGF"/>
</dbReference>
<proteinExistence type="predicted"/>
<comment type="caution">
    <text evidence="1">Lacks conserved residue(s) required for the propagation of feature annotation.</text>
</comment>
<protein>
    <submittedName>
        <fullName evidence="2">Uncharacterized protein</fullName>
    </submittedName>
</protein>
<name>K1PK17_MAGGI</name>
<dbReference type="EMBL" id="JH817257">
    <property type="protein sequence ID" value="EKC19224.1"/>
    <property type="molecule type" value="Genomic_DNA"/>
</dbReference>
<sequence>MTKYAKDIACDIVGISQNLSGKLEKARFAYYRSLQQFPANGIGETVRKILASIDAIVCTEIVDDSLGDLPDCTKRFIAYSDHPYCFLTLDSRTQYVCDTRTNATVAFCIRYSYTHNGPCQNGGELIDSRALAIDAKCSCKAGYSGDFCDTVSKGLPFPTEDPLVAGVLRKHMESELHVIL</sequence>